<dbReference type="PANTHER" id="PTHR47966:SF66">
    <property type="entry name" value="PEPSINOGEN C"/>
    <property type="match status" value="1"/>
</dbReference>
<organism evidence="8 9">
    <name type="scientific">Ictalurus punctatus</name>
    <name type="common">Channel catfish</name>
    <name type="synonym">Silurus punctatus</name>
    <dbReference type="NCBI Taxonomy" id="7998"/>
    <lineage>
        <taxon>Eukaryota</taxon>
        <taxon>Metazoa</taxon>
        <taxon>Chordata</taxon>
        <taxon>Craniata</taxon>
        <taxon>Vertebrata</taxon>
        <taxon>Euteleostomi</taxon>
        <taxon>Actinopterygii</taxon>
        <taxon>Neopterygii</taxon>
        <taxon>Teleostei</taxon>
        <taxon>Ostariophysi</taxon>
        <taxon>Siluriformes</taxon>
        <taxon>Ictaluridae</taxon>
        <taxon>Ictalurus</taxon>
    </lineage>
</organism>
<dbReference type="InterPro" id="IPR001461">
    <property type="entry name" value="Aspartic_peptidase_A1"/>
</dbReference>
<dbReference type="RefSeq" id="XP_017321905.2">
    <property type="nucleotide sequence ID" value="XM_017466416.3"/>
</dbReference>
<dbReference type="PROSITE" id="PS00141">
    <property type="entry name" value="ASP_PROTEASE"/>
    <property type="match status" value="4"/>
</dbReference>
<evidence type="ECO:0000256" key="6">
    <source>
        <dbReference type="SAM" id="SignalP"/>
    </source>
</evidence>
<evidence type="ECO:0000313" key="9">
    <source>
        <dbReference type="RefSeq" id="XP_017321905.2"/>
    </source>
</evidence>
<feature type="signal peptide" evidence="6">
    <location>
        <begin position="1"/>
        <end position="16"/>
    </location>
</feature>
<dbReference type="Pfam" id="PF07966">
    <property type="entry name" value="A1_Propeptide"/>
    <property type="match status" value="2"/>
</dbReference>
<feature type="domain" description="Peptidase A1" evidence="7">
    <location>
        <begin position="524"/>
        <end position="838"/>
    </location>
</feature>
<feature type="active site" evidence="3">
    <location>
        <position position="728"/>
    </location>
</feature>
<dbReference type="PROSITE" id="PS51767">
    <property type="entry name" value="PEPTIDASE_A1"/>
    <property type="match status" value="2"/>
</dbReference>
<keyword evidence="2 4" id="KW-1015">Disulfide bond</keyword>
<gene>
    <name evidence="9" type="primary">LOC108264667</name>
</gene>
<dbReference type="GO" id="GO:0004190">
    <property type="term" value="F:aspartic-type endopeptidase activity"/>
    <property type="evidence" value="ECO:0007669"/>
    <property type="project" value="UniProtKB-KW"/>
</dbReference>
<keyword evidence="8" id="KW-1185">Reference proteome</keyword>
<dbReference type="FunFam" id="2.40.70.10:FF:000004">
    <property type="entry name" value="Pepsin A"/>
    <property type="match status" value="2"/>
</dbReference>
<dbReference type="OrthoDB" id="771136at2759"/>
<dbReference type="FunFam" id="2.40.70.10:FF:000006">
    <property type="entry name" value="Cathepsin E"/>
    <property type="match status" value="2"/>
</dbReference>
<dbReference type="InterPro" id="IPR001969">
    <property type="entry name" value="Aspartic_peptidase_AS"/>
</dbReference>
<dbReference type="Pfam" id="PF00026">
    <property type="entry name" value="Asp"/>
    <property type="match status" value="2"/>
</dbReference>
<dbReference type="PRINTS" id="PR00792">
    <property type="entry name" value="PEPSIN"/>
</dbReference>
<dbReference type="AlphaFoldDB" id="A0A2D0QWM9"/>
<dbReference type="InterPro" id="IPR033121">
    <property type="entry name" value="PEPTIDASE_A1"/>
</dbReference>
<dbReference type="GO" id="GO:0006508">
    <property type="term" value="P:proteolysis"/>
    <property type="evidence" value="ECO:0007669"/>
    <property type="project" value="UniProtKB-KW"/>
</dbReference>
<accession>A0A2D0QWM9</accession>
<keyword evidence="5" id="KW-0645">Protease</keyword>
<keyword evidence="5" id="KW-0064">Aspartyl protease</keyword>
<feature type="disulfide bond" evidence="4">
    <location>
        <begin position="555"/>
        <end position="560"/>
    </location>
</feature>
<feature type="domain" description="Peptidase A1" evidence="7">
    <location>
        <begin position="70"/>
        <end position="384"/>
    </location>
</feature>
<feature type="chain" id="PRO_5039934205" evidence="6">
    <location>
        <begin position="17"/>
        <end position="841"/>
    </location>
</feature>
<evidence type="ECO:0000256" key="2">
    <source>
        <dbReference type="ARBA" id="ARBA00023157"/>
    </source>
</evidence>
<comment type="similarity">
    <text evidence="1 5">Belongs to the peptidase A1 family.</text>
</comment>
<name>A0A2D0QWM9_ICTPU</name>
<dbReference type="GeneID" id="108264667"/>
<keyword evidence="5" id="KW-0378">Hydrolase</keyword>
<evidence type="ECO:0000256" key="4">
    <source>
        <dbReference type="PIRSR" id="PIRSR601461-2"/>
    </source>
</evidence>
<keyword evidence="6" id="KW-0732">Signal</keyword>
<dbReference type="Gene3D" id="6.10.140.60">
    <property type="match status" value="2"/>
</dbReference>
<dbReference type="PANTHER" id="PTHR47966">
    <property type="entry name" value="BETA-SITE APP-CLEAVING ENZYME, ISOFORM A-RELATED"/>
    <property type="match status" value="1"/>
</dbReference>
<reference evidence="9" key="2">
    <citation type="submission" date="2025-08" db="UniProtKB">
        <authorList>
            <consortium name="RefSeq"/>
        </authorList>
    </citation>
    <scope>IDENTIFICATION</scope>
    <source>
        <tissue evidence="9">Blood</tissue>
    </source>
</reference>
<feature type="active site" evidence="3">
    <location>
        <position position="542"/>
    </location>
</feature>
<proteinExistence type="inferred from homology"/>
<evidence type="ECO:0000256" key="3">
    <source>
        <dbReference type="PIRSR" id="PIRSR601461-1"/>
    </source>
</evidence>
<sequence length="841" mass="92488">MKSLIFLMACLILSEAAIRVPLIKGKSIREHLREKGIHLPYTDPGLKYQPPEVLATSTITPITNYADSYYYGVISVGTPPQSFQLLFDTGSSNLWVDSVYCSTQVCAAHTKFNPQQSSTFQSTSQTAYLRYGFGSISIVFGYDTVTLSGIQVPNQVIGLSTNEPNDTFLMAPFDGILGLAYQSISVDNAMPLMDNMMQQGLLEQNLFGIYLSIYGQNSSEVTFGAVDTNRYQGQIYWTPVTAETYWQIGIQEFQIEGKQTGWCSQYGGCQAIVDTGTPSLTAPGAIISSLMQYIGAQQNSYGEYIVDCSQVGNLPTLAFIISEVNFPLAPSAYIQETQSGYCIVDIYPTYLPAQNNQPLWIFGDVFLRAYYSVYDRENNQVGFAWNNQSCYCTVNICPTNLPYLINHPLWIFGEGFLWVYYSVFDHDNNQGVCIKSLRCANGRCVHSGKERTRITMKGLIILMACLVLSEAAIRVPLIKGKSIKERLREKGIHLPYTDPALKYQPPEVLATSTIASMTYADSYYFGVISVGTPPQSFQVLFDTGSSNLWVNSNYCSTQACTAQAQFNPQQSSTYQSTSQTFYLPYGAGALNGVFGYDTVTLAGIQVPNQEIGLSTNEPSQPFLQAPFDGILGLAYPSIAAGNAMPLMDNMMQQGLLEQNLFGIYLSPVGGSGSEAAFGAVDTNMYQGQIYWTPVTAETYWQIGIQEFQVSGQQTGWCSQYGGCQAIVDTGTPSLTAPSNVMSSLMQYIGAQQNSYGEYVVNCNDISSLPTLTFTISGVAFPLGPSAYIQENQSGYCTVDITPTYLPSQNNQPLWIFGDVFLRAYYSVYDRANNQVGFAQVA</sequence>
<dbReference type="STRING" id="7998.ENSIPUP00000011542"/>
<reference evidence="8" key="1">
    <citation type="journal article" date="2016" name="Nat. Commun.">
        <title>The channel catfish genome sequence provides insights into the evolution of scale formation in teleosts.</title>
        <authorList>
            <person name="Liu Z."/>
            <person name="Liu S."/>
            <person name="Yao J."/>
            <person name="Bao L."/>
            <person name="Zhang J."/>
            <person name="Li Y."/>
            <person name="Jiang C."/>
            <person name="Sun L."/>
            <person name="Wang R."/>
            <person name="Zhang Y."/>
            <person name="Zhou T."/>
            <person name="Zeng Q."/>
            <person name="Fu Q."/>
            <person name="Gao S."/>
            <person name="Li N."/>
            <person name="Koren S."/>
            <person name="Jiang Y."/>
            <person name="Zimin A."/>
            <person name="Xu P."/>
            <person name="Phillippy A.M."/>
            <person name="Geng X."/>
            <person name="Song L."/>
            <person name="Sun F."/>
            <person name="Li C."/>
            <person name="Wang X."/>
            <person name="Chen A."/>
            <person name="Jin Y."/>
            <person name="Yuan Z."/>
            <person name="Yang Y."/>
            <person name="Tan S."/>
            <person name="Peatman E."/>
            <person name="Lu J."/>
            <person name="Qin Z."/>
            <person name="Dunham R."/>
            <person name="Li Z."/>
            <person name="Sonstegard T."/>
            <person name="Feng J."/>
            <person name="Danzmann R.G."/>
            <person name="Schroeder S."/>
            <person name="Scheffler B."/>
            <person name="Duke M.V."/>
            <person name="Ballard L."/>
            <person name="Kucuktas H."/>
            <person name="Kaltenboeck L."/>
            <person name="Liu H."/>
            <person name="Armbruster J."/>
            <person name="Xie Y."/>
            <person name="Kirby M.L."/>
            <person name="Tian Y."/>
            <person name="Flanagan M.E."/>
            <person name="Mu W."/>
            <person name="Waldbieser G.C."/>
        </authorList>
    </citation>
    <scope>NUCLEOTIDE SEQUENCE [LARGE SCALE GENOMIC DNA]</scope>
    <source>
        <strain evidence="8">SDA103</strain>
    </source>
</reference>
<dbReference type="Proteomes" id="UP000221080">
    <property type="component" value="Chromosome 4"/>
</dbReference>
<dbReference type="InterPro" id="IPR012848">
    <property type="entry name" value="Aspartic_peptidase_N"/>
</dbReference>
<evidence type="ECO:0000313" key="8">
    <source>
        <dbReference type="Proteomes" id="UP000221080"/>
    </source>
</evidence>
<dbReference type="InterPro" id="IPR021109">
    <property type="entry name" value="Peptidase_aspartic_dom_sf"/>
</dbReference>
<protein>
    <submittedName>
        <fullName evidence="9">Uncharacterized protein LOC108264667</fullName>
    </submittedName>
</protein>
<evidence type="ECO:0000259" key="7">
    <source>
        <dbReference type="PROSITE" id="PS51767"/>
    </source>
</evidence>
<evidence type="ECO:0000256" key="5">
    <source>
        <dbReference type="RuleBase" id="RU000454"/>
    </source>
</evidence>
<evidence type="ECO:0000256" key="1">
    <source>
        <dbReference type="ARBA" id="ARBA00007447"/>
    </source>
</evidence>
<dbReference type="KEGG" id="ipu:108264667"/>
<dbReference type="SUPFAM" id="SSF50630">
    <property type="entry name" value="Acid proteases"/>
    <property type="match status" value="2"/>
</dbReference>
<dbReference type="Gene3D" id="2.40.70.10">
    <property type="entry name" value="Acid Proteases"/>
    <property type="match status" value="4"/>
</dbReference>